<dbReference type="Pfam" id="PF07712">
    <property type="entry name" value="SURNod19"/>
    <property type="match status" value="1"/>
</dbReference>
<dbReference type="Proteomes" id="UP001153069">
    <property type="component" value="Unassembled WGS sequence"/>
</dbReference>
<dbReference type="InterPro" id="IPR011692">
    <property type="entry name" value="Stress_up-reg_Nod19"/>
</dbReference>
<feature type="chain" id="PRO_5040443798" evidence="1">
    <location>
        <begin position="30"/>
        <end position="889"/>
    </location>
</feature>
<proteinExistence type="predicted"/>
<accession>A0A9N8DTY5</accession>
<keyword evidence="1" id="KW-0732">Signal</keyword>
<keyword evidence="4" id="KW-1185">Reference proteome</keyword>
<evidence type="ECO:0000259" key="2">
    <source>
        <dbReference type="PROSITE" id="PS51485"/>
    </source>
</evidence>
<reference evidence="3" key="1">
    <citation type="submission" date="2020-06" db="EMBL/GenBank/DDBJ databases">
        <authorList>
            <consortium name="Plant Systems Biology data submission"/>
        </authorList>
    </citation>
    <scope>NUCLEOTIDE SEQUENCE</scope>
    <source>
        <strain evidence="3">D6</strain>
    </source>
</reference>
<feature type="signal peptide" evidence="1">
    <location>
        <begin position="1"/>
        <end position="29"/>
    </location>
</feature>
<dbReference type="OrthoDB" id="59871at2759"/>
<evidence type="ECO:0000313" key="4">
    <source>
        <dbReference type="Proteomes" id="UP001153069"/>
    </source>
</evidence>
<sequence>MCVFGHRSLRSTVLGSLLSFLLLHDRVHAQGDAFSTFNTHPVTIVIGNDPDATPTTVGWTDGVCYQPIVEGVLPGDTLEFRYGAHNVYQMASKEHFMACNFSDATLLSEVGQTPFRFTIEDVYSNQLGSQTTFFFACQIGDHCASGTQKLQVTVEPNLASRMENVPLLLPSLCLELPPKTVPRFRRRALPSVTSELPKWVLFDQAVKIPCLWKDRQELTRGRAFRGLLRSLREVSSIDSLSSTIPSPWIIVWHWDNAFIFDFVVDDPNGEGVTPVPTNQLYIHHLAGRVVFAQGAESMGQAAPDAPFPEPYARFTGNDGGGTIFHLIDLREVDDWLSCIECRCPPQSGQTYLDTLTGTGNVTGGVSCCSNCTDLTGPTLDYRMRYNVTYRELAEEESDEPVVDVDLLVADIAPAVDMQLEYDVPSFNLLTPEHQAEGYIQRLERVAPFNEMFQVRFFAGPYNCPDEVAILRCVAHVHVAAVTQFLEDAETGERFCTSDPTYGTNPETNNGFVTAVSVDNHDPPNVIPANRRVRFVTEYNATHMHSGVMGYLFVFVAGAHGVTADEVDLTVPLCQPERCDVNLLPIIDMEPFQSDESTMVSQEGGWVTWGDAVDTESEPADANDEDCVDTLADSPSCTFGQLCTCEEFVNAPESTGCDGFFSSVMGDVEVRSVCAKYCGCTVSDAVNSRDAGRKLQSDCADTLADSPSCTFGGLCDCETFVNAPESEGCGGLYKSDWGDTVINEVCTAYCEACVAVPLEELFEEAYTEVMTLHIKELCKYDTQDCRTVLSNLLACGSGQPGIEDANPLIQMVVTRNGQTMAQDQAKLGQPSLHGGQGDQPVVPCSDSGGDAVGNEDSYAPVGNEDSYAHGRPPLYWALSVVAVVLFIGSI</sequence>
<organism evidence="3 4">
    <name type="scientific">Seminavis robusta</name>
    <dbReference type="NCBI Taxonomy" id="568900"/>
    <lineage>
        <taxon>Eukaryota</taxon>
        <taxon>Sar</taxon>
        <taxon>Stramenopiles</taxon>
        <taxon>Ochrophyta</taxon>
        <taxon>Bacillariophyta</taxon>
        <taxon>Bacillariophyceae</taxon>
        <taxon>Bacillariophycidae</taxon>
        <taxon>Naviculales</taxon>
        <taxon>Naviculaceae</taxon>
        <taxon>Seminavis</taxon>
    </lineage>
</organism>
<name>A0A9N8DTY5_9STRA</name>
<comment type="caution">
    <text evidence="3">The sequence shown here is derived from an EMBL/GenBank/DDBJ whole genome shotgun (WGS) entry which is preliminary data.</text>
</comment>
<dbReference type="Gene3D" id="2.60.40.420">
    <property type="entry name" value="Cupredoxins - blue copper proteins"/>
    <property type="match status" value="1"/>
</dbReference>
<dbReference type="InterPro" id="IPR003245">
    <property type="entry name" value="Phytocyanin_dom"/>
</dbReference>
<dbReference type="AlphaFoldDB" id="A0A9N8DTY5"/>
<protein>
    <submittedName>
        <fullName evidence="3">Stress up-regulated Nod 19</fullName>
    </submittedName>
</protein>
<evidence type="ECO:0000256" key="1">
    <source>
        <dbReference type="SAM" id="SignalP"/>
    </source>
</evidence>
<evidence type="ECO:0000313" key="3">
    <source>
        <dbReference type="EMBL" id="CAB9508494.1"/>
    </source>
</evidence>
<dbReference type="PROSITE" id="PS51485">
    <property type="entry name" value="PHYTOCYANIN"/>
    <property type="match status" value="1"/>
</dbReference>
<dbReference type="PANTHER" id="PTHR33390:SF1">
    <property type="entry name" value="STRESS UP-REGULATED NOD 19 PROTEIN"/>
    <property type="match status" value="1"/>
</dbReference>
<dbReference type="SUPFAM" id="SSF49503">
    <property type="entry name" value="Cupredoxins"/>
    <property type="match status" value="1"/>
</dbReference>
<dbReference type="InterPro" id="IPR008972">
    <property type="entry name" value="Cupredoxin"/>
</dbReference>
<dbReference type="EMBL" id="CAICTM010000348">
    <property type="protein sequence ID" value="CAB9508494.1"/>
    <property type="molecule type" value="Genomic_DNA"/>
</dbReference>
<dbReference type="PANTHER" id="PTHR33390">
    <property type="entry name" value="STRESS UP-REGULATED NOD 19 PROTEIN"/>
    <property type="match status" value="1"/>
</dbReference>
<gene>
    <name evidence="3" type="ORF">SEMRO_349_G123510.1</name>
</gene>
<dbReference type="GO" id="GO:0009055">
    <property type="term" value="F:electron transfer activity"/>
    <property type="evidence" value="ECO:0007669"/>
    <property type="project" value="InterPro"/>
</dbReference>
<feature type="domain" description="Phytocyanin" evidence="2">
    <location>
        <begin position="53"/>
        <end position="156"/>
    </location>
</feature>